<dbReference type="AlphaFoldDB" id="A0A6S7AMR0"/>
<keyword evidence="2" id="KW-1185">Reference proteome</keyword>
<evidence type="ECO:0000313" key="2">
    <source>
        <dbReference type="Proteomes" id="UP000494269"/>
    </source>
</evidence>
<gene>
    <name evidence="1" type="ORF">LMG3441_01376</name>
</gene>
<accession>A0A6S7AMR0</accession>
<reference evidence="1 2" key="1">
    <citation type="submission" date="2020-04" db="EMBL/GenBank/DDBJ databases">
        <authorList>
            <person name="De Canck E."/>
        </authorList>
    </citation>
    <scope>NUCLEOTIDE SEQUENCE [LARGE SCALE GENOMIC DNA]</scope>
    <source>
        <strain evidence="1 2">LMG 3441</strain>
    </source>
</reference>
<organism evidence="1 2">
    <name type="scientific">Achromobacter kerstersii</name>
    <dbReference type="NCBI Taxonomy" id="1353890"/>
    <lineage>
        <taxon>Bacteria</taxon>
        <taxon>Pseudomonadati</taxon>
        <taxon>Pseudomonadota</taxon>
        <taxon>Betaproteobacteria</taxon>
        <taxon>Burkholderiales</taxon>
        <taxon>Alcaligenaceae</taxon>
        <taxon>Achromobacter</taxon>
    </lineage>
</organism>
<proteinExistence type="predicted"/>
<dbReference type="RefSeq" id="WP_254600482.1">
    <property type="nucleotide sequence ID" value="NZ_CADIJQ010000001.1"/>
</dbReference>
<dbReference type="EMBL" id="CADIJQ010000001">
    <property type="protein sequence ID" value="CAB3676908.1"/>
    <property type="molecule type" value="Genomic_DNA"/>
</dbReference>
<sequence length="241" mass="26945">MQLDPRTVARDIPGIVDETFPQLTAGTVAHLNTQIDSMEISPVPANLLSRSKLQKAMLFELAYTVGEHLLQGEKNLDWDKCFKETIKRQRVYFDAKLPDVLEAHDAEIAVIVGSNLAKGLNEISHMRGEKIISRPVVPGLEWVSSGVGDFSVGHTLIEVKCTIKRFSSADYRQVAIYWLLSYAASVEGRGEEWRDFILLNPRNGEKLTMKFDDLLSMVGGGRTKIDALQLFQSLIGSRLRS</sequence>
<dbReference type="Proteomes" id="UP000494269">
    <property type="component" value="Unassembled WGS sequence"/>
</dbReference>
<evidence type="ECO:0000313" key="1">
    <source>
        <dbReference type="EMBL" id="CAB3676908.1"/>
    </source>
</evidence>
<protein>
    <submittedName>
        <fullName evidence="1">Uncharacterized protein</fullName>
    </submittedName>
</protein>
<name>A0A6S7AMR0_9BURK</name>